<feature type="binding site" evidence="6">
    <location>
        <begin position="42"/>
        <end position="43"/>
    </location>
    <ligand>
        <name>NAD(+)</name>
        <dbReference type="ChEBI" id="CHEBI:57540"/>
    </ligand>
</feature>
<dbReference type="GO" id="GO:0006741">
    <property type="term" value="P:NADP+ biosynthetic process"/>
    <property type="evidence" value="ECO:0007669"/>
    <property type="project" value="UniProtKB-UniRule"/>
</dbReference>
<dbReference type="InterPro" id="IPR016064">
    <property type="entry name" value="NAD/diacylglycerol_kinase_sf"/>
</dbReference>
<evidence type="ECO:0000256" key="3">
    <source>
        <dbReference type="ARBA" id="ARBA00022857"/>
    </source>
</evidence>
<keyword evidence="6" id="KW-0067">ATP-binding</keyword>
<keyword evidence="1 6" id="KW-0808">Transferase</keyword>
<feature type="binding site" evidence="6">
    <location>
        <begin position="112"/>
        <end position="113"/>
    </location>
    <ligand>
        <name>NAD(+)</name>
        <dbReference type="ChEBI" id="CHEBI:57540"/>
    </ligand>
</feature>
<dbReference type="GO" id="GO:0003951">
    <property type="term" value="F:NAD+ kinase activity"/>
    <property type="evidence" value="ECO:0007669"/>
    <property type="project" value="UniProtKB-UniRule"/>
</dbReference>
<protein>
    <recommendedName>
        <fullName evidence="6">NAD kinase</fullName>
        <ecNumber evidence="6">2.7.1.23</ecNumber>
    </recommendedName>
    <alternativeName>
        <fullName evidence="6">ATP-dependent NAD kinase</fullName>
    </alternativeName>
</protein>
<evidence type="ECO:0000256" key="5">
    <source>
        <dbReference type="ARBA" id="ARBA00047925"/>
    </source>
</evidence>
<comment type="similarity">
    <text evidence="6">Belongs to the NAD kinase family.</text>
</comment>
<evidence type="ECO:0000256" key="4">
    <source>
        <dbReference type="ARBA" id="ARBA00023027"/>
    </source>
</evidence>
<evidence type="ECO:0000313" key="7">
    <source>
        <dbReference type="EMBL" id="CCV66367.1"/>
    </source>
</evidence>
<comment type="caution">
    <text evidence="6">Lacks conserved residue(s) required for the propagation of feature annotation.</text>
</comment>
<accession>U4KPI3</accession>
<dbReference type="GO" id="GO:0005737">
    <property type="term" value="C:cytoplasm"/>
    <property type="evidence" value="ECO:0007669"/>
    <property type="project" value="UniProtKB-SubCell"/>
</dbReference>
<keyword evidence="6" id="KW-0963">Cytoplasm</keyword>
<dbReference type="PANTHER" id="PTHR20275:SF0">
    <property type="entry name" value="NAD KINASE"/>
    <property type="match status" value="1"/>
</dbReference>
<dbReference type="Gene3D" id="3.40.50.10330">
    <property type="entry name" value="Probable inorganic polyphosphate/atp-NAD kinase, domain 1"/>
    <property type="match status" value="1"/>
</dbReference>
<keyword evidence="8" id="KW-1185">Reference proteome</keyword>
<dbReference type="Proteomes" id="UP000032737">
    <property type="component" value="Chromosome"/>
</dbReference>
<evidence type="ECO:0000256" key="2">
    <source>
        <dbReference type="ARBA" id="ARBA00022777"/>
    </source>
</evidence>
<dbReference type="GO" id="GO:0046872">
    <property type="term" value="F:metal ion binding"/>
    <property type="evidence" value="ECO:0007669"/>
    <property type="project" value="UniProtKB-UniRule"/>
</dbReference>
<sequence length="253" mass="28871">MRYWIISKTDEISNDVSRRVKELAMGVLDEKNPEVVFSIGGDGTVLDVIERYQSMINQILIVSIHTGNLGFYTEFLPNELDEMFKLLKEEKSYVNYYLLEYEVNDIKGYALNEITMSGIGRMLKAEVYIDHTYLMHTRGNGICVSTPTGSTAYNKALGGAILDNKLKAIQLNLIAPFETAGNKVIYPVVLSDAHEFVIKPDEKHIDLSFDRRFISLENVSSIKVRLSQVCVKFLKNEKHDFAHRIHKTFIARN</sequence>
<feature type="binding site" evidence="6">
    <location>
        <position position="175"/>
    </location>
    <ligand>
        <name>NAD(+)</name>
        <dbReference type="ChEBI" id="CHEBI:57540"/>
    </ligand>
</feature>
<dbReference type="AlphaFoldDB" id="U4KPI3"/>
<dbReference type="InterPro" id="IPR002504">
    <property type="entry name" value="NADK"/>
</dbReference>
<comment type="function">
    <text evidence="6">Involved in the regulation of the intracellular balance of NAD and NADP, and is a key enzyme in the biosynthesis of NADP. Catalyzes specifically the phosphorylation on 2'-hydroxyl of the adenosine moiety of NAD to yield NADP.</text>
</comment>
<evidence type="ECO:0000256" key="1">
    <source>
        <dbReference type="ARBA" id="ARBA00022679"/>
    </source>
</evidence>
<dbReference type="Pfam" id="PF20143">
    <property type="entry name" value="NAD_kinase_C"/>
    <property type="match status" value="1"/>
</dbReference>
<comment type="catalytic activity">
    <reaction evidence="5 6">
        <text>NAD(+) + ATP = ADP + NADP(+) + H(+)</text>
        <dbReference type="Rhea" id="RHEA:18629"/>
        <dbReference type="ChEBI" id="CHEBI:15378"/>
        <dbReference type="ChEBI" id="CHEBI:30616"/>
        <dbReference type="ChEBI" id="CHEBI:57540"/>
        <dbReference type="ChEBI" id="CHEBI:58349"/>
        <dbReference type="ChEBI" id="CHEBI:456216"/>
        <dbReference type="EC" id="2.7.1.23"/>
    </reaction>
</comment>
<evidence type="ECO:0000256" key="6">
    <source>
        <dbReference type="HAMAP-Rule" id="MF_00361"/>
    </source>
</evidence>
<keyword evidence="3 6" id="KW-0521">NADP</keyword>
<dbReference type="PANTHER" id="PTHR20275">
    <property type="entry name" value="NAD KINASE"/>
    <property type="match status" value="1"/>
</dbReference>
<comment type="subcellular location">
    <subcellularLocation>
        <location evidence="6">Cytoplasm</location>
    </subcellularLocation>
</comment>
<keyword evidence="6" id="KW-0547">Nucleotide-binding</keyword>
<dbReference type="SUPFAM" id="SSF111331">
    <property type="entry name" value="NAD kinase/diacylglycerol kinase-like"/>
    <property type="match status" value="1"/>
</dbReference>
<dbReference type="InterPro" id="IPR017437">
    <property type="entry name" value="ATP-NAD_kinase_PpnK-typ_C"/>
</dbReference>
<keyword evidence="2 6" id="KW-0418">Kinase</keyword>
<feature type="binding site" evidence="6">
    <location>
        <position position="140"/>
    </location>
    <ligand>
        <name>NAD(+)</name>
        <dbReference type="ChEBI" id="CHEBI:57540"/>
    </ligand>
</feature>
<gene>
    <name evidence="7" type="primary">nadF</name>
    <name evidence="6" type="synonym">nadK</name>
    <name evidence="7" type="ORF">BN85313460</name>
</gene>
<dbReference type="InterPro" id="IPR017438">
    <property type="entry name" value="ATP-NAD_kinase_N"/>
</dbReference>
<keyword evidence="4 6" id="KW-0520">NAD</keyword>
<reference evidence="7 8" key="1">
    <citation type="journal article" date="2013" name="J. Mol. Microbiol. Biotechnol.">
        <title>Analysis of the Complete Genomes of Acholeplasma brassicae , A. palmae and A. laidlawii and Their Comparison to the Obligate Parasites from ' Candidatus Phytoplasma'.</title>
        <authorList>
            <person name="Kube M."/>
            <person name="Siewert C."/>
            <person name="Migdoll A.M."/>
            <person name="Duduk B."/>
            <person name="Holz S."/>
            <person name="Rabus R."/>
            <person name="Seemuller E."/>
            <person name="Mitrovic J."/>
            <person name="Muller I."/>
            <person name="Buttner C."/>
            <person name="Reinhardt R."/>
        </authorList>
    </citation>
    <scope>NUCLEOTIDE SEQUENCE [LARGE SCALE GENOMIC DNA]</scope>
    <source>
        <strain evidence="8">0502</strain>
    </source>
</reference>
<evidence type="ECO:0000313" key="8">
    <source>
        <dbReference type="Proteomes" id="UP000032737"/>
    </source>
</evidence>
<dbReference type="GO" id="GO:0019674">
    <property type="term" value="P:NAD+ metabolic process"/>
    <property type="evidence" value="ECO:0007669"/>
    <property type="project" value="InterPro"/>
</dbReference>
<dbReference type="OrthoDB" id="9774737at2"/>
<dbReference type="HOGENOM" id="CLU_008831_0_3_14"/>
<organism evidence="7 8">
    <name type="scientific">Acholeplasma brassicae</name>
    <dbReference type="NCBI Taxonomy" id="61635"/>
    <lineage>
        <taxon>Bacteria</taxon>
        <taxon>Bacillati</taxon>
        <taxon>Mycoplasmatota</taxon>
        <taxon>Mollicutes</taxon>
        <taxon>Acholeplasmatales</taxon>
        <taxon>Acholeplasmataceae</taxon>
        <taxon>Acholeplasma</taxon>
    </lineage>
</organism>
<dbReference type="Pfam" id="PF01513">
    <property type="entry name" value="NAD_kinase"/>
    <property type="match status" value="1"/>
</dbReference>
<dbReference type="HAMAP" id="MF_00361">
    <property type="entry name" value="NAD_kinase"/>
    <property type="match status" value="1"/>
</dbReference>
<dbReference type="EMBL" id="FO681348">
    <property type="protein sequence ID" value="CCV66367.1"/>
    <property type="molecule type" value="Genomic_DNA"/>
</dbReference>
<dbReference type="KEGG" id="abra:BN85313460"/>
<feature type="binding site" evidence="6">
    <location>
        <position position="138"/>
    </location>
    <ligand>
        <name>NAD(+)</name>
        <dbReference type="ChEBI" id="CHEBI:57540"/>
    </ligand>
</feature>
<comment type="cofactor">
    <cofactor evidence="6">
        <name>a divalent metal cation</name>
        <dbReference type="ChEBI" id="CHEBI:60240"/>
    </cofactor>
</comment>
<proteinExistence type="inferred from homology"/>
<dbReference type="GO" id="GO:0051287">
    <property type="term" value="F:NAD binding"/>
    <property type="evidence" value="ECO:0007669"/>
    <property type="project" value="UniProtKB-ARBA"/>
</dbReference>
<dbReference type="Gene3D" id="2.60.200.30">
    <property type="entry name" value="Probable inorganic polyphosphate/atp-NAD kinase, domain 2"/>
    <property type="match status" value="1"/>
</dbReference>
<feature type="active site" description="Proton acceptor" evidence="6">
    <location>
        <position position="42"/>
    </location>
</feature>
<dbReference type="EC" id="2.7.1.23" evidence="6"/>
<dbReference type="STRING" id="61635.BN85313460"/>
<dbReference type="GO" id="GO:0005524">
    <property type="term" value="F:ATP binding"/>
    <property type="evidence" value="ECO:0007669"/>
    <property type="project" value="UniProtKB-KW"/>
</dbReference>
<name>U4KPI3_9MOLU</name>
<dbReference type="RefSeq" id="WP_030005227.1">
    <property type="nucleotide sequence ID" value="NC_022549.1"/>
</dbReference>